<dbReference type="Pfam" id="PF01970">
    <property type="entry name" value="TctA"/>
    <property type="match status" value="1"/>
</dbReference>
<evidence type="ECO:0000313" key="3">
    <source>
        <dbReference type="Proteomes" id="UP001553161"/>
    </source>
</evidence>
<feature type="domain" description="DUF112" evidence="1">
    <location>
        <begin position="1"/>
        <end position="57"/>
    </location>
</feature>
<keyword evidence="3" id="KW-1185">Reference proteome</keyword>
<organism evidence="2 3">
    <name type="scientific">Meridianimarinicoccus marinus</name>
    <dbReference type="NCBI Taxonomy" id="3231483"/>
    <lineage>
        <taxon>Bacteria</taxon>
        <taxon>Pseudomonadati</taxon>
        <taxon>Pseudomonadota</taxon>
        <taxon>Alphaproteobacteria</taxon>
        <taxon>Rhodobacterales</taxon>
        <taxon>Paracoccaceae</taxon>
        <taxon>Meridianimarinicoccus</taxon>
    </lineage>
</organism>
<protein>
    <submittedName>
        <fullName evidence="2">Tripartite tricarboxylate transporter permease</fullName>
    </submittedName>
</protein>
<name>A0ABV3L1F6_9RHOB</name>
<dbReference type="Proteomes" id="UP001553161">
    <property type="component" value="Unassembled WGS sequence"/>
</dbReference>
<evidence type="ECO:0000259" key="1">
    <source>
        <dbReference type="Pfam" id="PF01970"/>
    </source>
</evidence>
<proteinExistence type="predicted"/>
<evidence type="ECO:0000313" key="2">
    <source>
        <dbReference type="EMBL" id="MEV8465371.1"/>
    </source>
</evidence>
<dbReference type="EMBL" id="JBFBVU010000001">
    <property type="protein sequence ID" value="MEV8465371.1"/>
    <property type="molecule type" value="Genomic_DNA"/>
</dbReference>
<reference evidence="2 3" key="1">
    <citation type="submission" date="2024-07" db="EMBL/GenBank/DDBJ databases">
        <authorList>
            <person name="Kang M."/>
        </authorList>
    </citation>
    <scope>NUCLEOTIDE SEQUENCE [LARGE SCALE GENOMIC DNA]</scope>
    <source>
        <strain evidence="2 3">DFM31</strain>
    </source>
</reference>
<comment type="caution">
    <text evidence="2">The sequence shown here is derived from an EMBL/GenBank/DDBJ whole genome shotgun (WGS) entry which is preliminary data.</text>
</comment>
<gene>
    <name evidence="2" type="ORF">AB0T83_01065</name>
</gene>
<sequence length="57" mass="5874">MFGLSALASIRDGAPVKNILSGAFGELAATVGIDFLTSVERFTFGMNKPSGGIPFVP</sequence>
<accession>A0ABV3L1F6</accession>
<dbReference type="RefSeq" id="WP_366190803.1">
    <property type="nucleotide sequence ID" value="NZ_JBFBVU010000001.1"/>
</dbReference>
<dbReference type="InterPro" id="IPR002823">
    <property type="entry name" value="DUF112_TM"/>
</dbReference>